<dbReference type="Gene3D" id="2.130.10.10">
    <property type="entry name" value="YVTN repeat-like/Quinoprotein amine dehydrogenase"/>
    <property type="match status" value="1"/>
</dbReference>
<keyword evidence="6" id="KW-0811">Translocation</keyword>
<organism evidence="11 12">
    <name type="scientific">Tilletia horrida</name>
    <dbReference type="NCBI Taxonomy" id="155126"/>
    <lineage>
        <taxon>Eukaryota</taxon>
        <taxon>Fungi</taxon>
        <taxon>Dikarya</taxon>
        <taxon>Basidiomycota</taxon>
        <taxon>Ustilaginomycotina</taxon>
        <taxon>Exobasidiomycetes</taxon>
        <taxon>Tilletiales</taxon>
        <taxon>Tilletiaceae</taxon>
        <taxon>Tilletia</taxon>
    </lineage>
</organism>
<evidence type="ECO:0008006" key="13">
    <source>
        <dbReference type="Google" id="ProtNLM"/>
    </source>
</evidence>
<dbReference type="SUPFAM" id="SSF117289">
    <property type="entry name" value="Nucleoporin domain"/>
    <property type="match status" value="1"/>
</dbReference>
<comment type="subcellular location">
    <subcellularLocation>
        <location evidence="1">Nucleus envelope</location>
    </subcellularLocation>
</comment>
<evidence type="ECO:0000313" key="11">
    <source>
        <dbReference type="EMBL" id="KAK0537883.1"/>
    </source>
</evidence>
<evidence type="ECO:0000256" key="6">
    <source>
        <dbReference type="ARBA" id="ARBA00023010"/>
    </source>
</evidence>
<sequence length="1258" mass="137099">MYGSPIPGSAAARARRAAASGRAGRASGSPAVRLSGVPGAAAAAAAAQQQQQQHPAQLLPGAILLNDEITSVSVNSVLPAEAKQELAHVDPYSDPFSGFIDSTSNYAVLVTRKGVLVWNHVARGVLPSTCFRLALAPVANKADALPLAALAPSPSGREPGVIVVFPSGAVSFIESVAAAEAVADGQQVRIALVPNEAVTVVRRYGMYSFAIATSHSRLFRLSIVLQDGRRVASVVPFTHSKGLLGRLFGSSSTYGLSSEPILSLALGEGIGVKLLYALSPNSVQRWHLVEGGVDTLAVEQDVRSLITSAAQQTRGGSANALMNGPTLSLVDSAVTVGGGLAVLFVERHGSAAASSAGIAVLNFNPTSSSLFVAHIKMLRGIFESDARAEYKPQLVVPYGGAAAFVIQPSSLTACLLNSTFEFQIVLKNQSKSRIFGVGYQTIPPLDVSKASIALLTTSTAPLLVHVDLARAEERDATFKDANDRDEAATSALQSFVRQAVLFGQQPLNPLAFILSASHDGDLSLAVERLSDEFIATDSSEVAAVMDVRSYLASKKEKLAALISFIRQSGQLGKLPSETRRKLCADAELIDAASACYSAHDAGLRSRSYQHLLAQAIAGVMEAKELDPQEDVIRTFFRRYIVLFPEVFAQLAERVRESANLDVSNRTSVLSEINQIVLAAYIAGMRRRELSASAYGLTSDPVAFEAWSFKPTAVELLELLFHATERLVGDRTRELGSTVDAEHHNEGQGNVEEARRAQRELKTQLCDLADYALNTFEDRLLYLLASSDPQLGNERAQLERRYKVTRPRMILPLVMIGRQDKAFQLGERHADYQTLTKLCQEAPGGALTERAAKYVQTFGQDFAFELYQWHIEHERVRDLLVLGEGAEQGKLVHAYLEKTGNSRISWLQQLRMREYWGASSSLLQTVKTEPDLRSRKLMLSLSKLAYAAVLDEDSLALPEAQTSIKTIGENMDMVATQVRLLGKLKSYLAAESDHDIDAAVREVTSLAASRLETYPAFETLFAQACKKLWNNQAVTSEELIDLFTLRDCADDEVGAYVSALEVFVRATDDRAARRADYLRSIWRRIILHDNWAEIADTEGVDDETINSSLRRTALYYVMKTIKGRSGYELATVEPQELVNGPSMDSLRGRFESVPERYLQEVRADHDMEIAAVATVLQHHEAWLQQVYRLVIKDNEEEQEAEEELQAEGTFSQGEGEDGEMQVLGVERGEREAGGDVRAEDVEVDELENLSAEADTVMDG</sequence>
<keyword evidence="3" id="KW-0813">Transport</keyword>
<evidence type="ECO:0000256" key="5">
    <source>
        <dbReference type="ARBA" id="ARBA00022927"/>
    </source>
</evidence>
<keyword evidence="12" id="KW-1185">Reference proteome</keyword>
<keyword evidence="4" id="KW-0509">mRNA transport</keyword>
<dbReference type="Gene3D" id="1.20.58.1380">
    <property type="match status" value="1"/>
</dbReference>
<dbReference type="InterPro" id="IPR014908">
    <property type="entry name" value="Nucleoporin_Nup133/Nup155_N"/>
</dbReference>
<keyword evidence="7" id="KW-0539">Nucleus</keyword>
<accession>A0AAN6GEZ8</accession>
<dbReference type="Pfam" id="PF08801">
    <property type="entry name" value="Nucleoporin_N"/>
    <property type="match status" value="1"/>
</dbReference>
<dbReference type="GO" id="GO:0006606">
    <property type="term" value="P:protein import into nucleus"/>
    <property type="evidence" value="ECO:0007669"/>
    <property type="project" value="TreeGrafter"/>
</dbReference>
<evidence type="ECO:0000256" key="4">
    <source>
        <dbReference type="ARBA" id="ARBA00022816"/>
    </source>
</evidence>
<dbReference type="GO" id="GO:0000972">
    <property type="term" value="P:transcription-dependent tethering of RNA polymerase II gene DNA at nuclear periphery"/>
    <property type="evidence" value="ECO:0007669"/>
    <property type="project" value="TreeGrafter"/>
</dbReference>
<evidence type="ECO:0000313" key="12">
    <source>
        <dbReference type="Proteomes" id="UP001176521"/>
    </source>
</evidence>
<dbReference type="EMBL" id="JAPDMQ010000053">
    <property type="protein sequence ID" value="KAK0537883.1"/>
    <property type="molecule type" value="Genomic_DNA"/>
</dbReference>
<evidence type="ECO:0000256" key="1">
    <source>
        <dbReference type="ARBA" id="ARBA00004259"/>
    </source>
</evidence>
<feature type="region of interest" description="Disordered" evidence="8">
    <location>
        <begin position="1197"/>
        <end position="1219"/>
    </location>
</feature>
<dbReference type="Proteomes" id="UP001176521">
    <property type="component" value="Unassembled WGS sequence"/>
</dbReference>
<dbReference type="GO" id="GO:0017056">
    <property type="term" value="F:structural constituent of nuclear pore"/>
    <property type="evidence" value="ECO:0007669"/>
    <property type="project" value="InterPro"/>
</dbReference>
<proteinExistence type="inferred from homology"/>
<dbReference type="GO" id="GO:0016973">
    <property type="term" value="P:poly(A)+ mRNA export from nucleus"/>
    <property type="evidence" value="ECO:0007669"/>
    <property type="project" value="TreeGrafter"/>
</dbReference>
<dbReference type="InterPro" id="IPR007187">
    <property type="entry name" value="Nucleoporin_Nup133/Nup155_C"/>
</dbReference>
<dbReference type="Pfam" id="PF03177">
    <property type="entry name" value="Nucleoporin_C"/>
    <property type="match status" value="1"/>
</dbReference>
<keyword evidence="5" id="KW-0653">Protein transport</keyword>
<dbReference type="PANTHER" id="PTHR13405">
    <property type="entry name" value="NUCLEAR PORE COMPLEX PROTEIN NUP133"/>
    <property type="match status" value="1"/>
</dbReference>
<reference evidence="11" key="1">
    <citation type="journal article" date="2023" name="PhytoFront">
        <title>Draft Genome Resources of Seven Strains of Tilletia horrida, Causal Agent of Kernel Smut of Rice.</title>
        <authorList>
            <person name="Khanal S."/>
            <person name="Antony Babu S."/>
            <person name="Zhou X.G."/>
        </authorList>
    </citation>
    <scope>NUCLEOTIDE SEQUENCE</scope>
    <source>
        <strain evidence="11">TX3</strain>
    </source>
</reference>
<evidence type="ECO:0000256" key="3">
    <source>
        <dbReference type="ARBA" id="ARBA00022448"/>
    </source>
</evidence>
<dbReference type="PANTHER" id="PTHR13405:SF11">
    <property type="entry name" value="NUCLEAR PORE COMPLEX PROTEIN NUP133"/>
    <property type="match status" value="1"/>
</dbReference>
<feature type="domain" description="Nucleoporin Nup133/Nup155-like C-terminal" evidence="9">
    <location>
        <begin position="628"/>
        <end position="1176"/>
    </location>
</feature>
<evidence type="ECO:0000259" key="10">
    <source>
        <dbReference type="Pfam" id="PF08801"/>
    </source>
</evidence>
<gene>
    <name evidence="11" type="ORF">OC842_001483</name>
</gene>
<dbReference type="InterPro" id="IPR015943">
    <property type="entry name" value="WD40/YVTN_repeat-like_dom_sf"/>
</dbReference>
<comment type="caution">
    <text evidence="11">The sequence shown here is derived from an EMBL/GenBank/DDBJ whole genome shotgun (WGS) entry which is preliminary data.</text>
</comment>
<feature type="domain" description="Nucleoporin Nup133/Nup155-like N-terminal" evidence="10">
    <location>
        <begin position="74"/>
        <end position="343"/>
    </location>
</feature>
<name>A0AAN6GEZ8_9BASI</name>
<evidence type="ECO:0000259" key="9">
    <source>
        <dbReference type="Pfam" id="PF03177"/>
    </source>
</evidence>
<dbReference type="Gene3D" id="1.25.40.700">
    <property type="match status" value="1"/>
</dbReference>
<protein>
    <recommendedName>
        <fullName evidence="13">Nucleoporin Nup133/Nup155-like C-terminal domain-containing protein</fullName>
    </recommendedName>
</protein>
<comment type="similarity">
    <text evidence="2">Belongs to the nucleoporin Nup133 family.</text>
</comment>
<evidence type="ECO:0000256" key="8">
    <source>
        <dbReference type="SAM" id="MobiDB-lite"/>
    </source>
</evidence>
<dbReference type="GO" id="GO:0031080">
    <property type="term" value="C:nuclear pore outer ring"/>
    <property type="evidence" value="ECO:0007669"/>
    <property type="project" value="TreeGrafter"/>
</dbReference>
<evidence type="ECO:0000256" key="7">
    <source>
        <dbReference type="ARBA" id="ARBA00023242"/>
    </source>
</evidence>
<evidence type="ECO:0000256" key="2">
    <source>
        <dbReference type="ARBA" id="ARBA00005569"/>
    </source>
</evidence>
<dbReference type="AlphaFoldDB" id="A0AAN6GEZ8"/>
<dbReference type="InterPro" id="IPR037624">
    <property type="entry name" value="Nup133-like"/>
</dbReference>